<dbReference type="PRINTS" id="PR00725">
    <property type="entry name" value="DADACBPTASE1"/>
</dbReference>
<evidence type="ECO:0000256" key="1">
    <source>
        <dbReference type="ARBA" id="ARBA00003217"/>
    </source>
</evidence>
<dbReference type="InterPro" id="IPR015956">
    <property type="entry name" value="Peniciliin-bd_prot_C_sf"/>
</dbReference>
<proteinExistence type="inferred from homology"/>
<dbReference type="PANTHER" id="PTHR21581:SF11">
    <property type="entry name" value="D-ALANYL-D-ALANINE CARBOXYPEPTIDASE DACA"/>
    <property type="match status" value="1"/>
</dbReference>
<dbReference type="EMBL" id="JBHMAF010000035">
    <property type="protein sequence ID" value="MFB9758608.1"/>
    <property type="molecule type" value="Genomic_DNA"/>
</dbReference>
<dbReference type="RefSeq" id="WP_379948895.1">
    <property type="nucleotide sequence ID" value="NZ_JBHMAF010000035.1"/>
</dbReference>
<dbReference type="PANTHER" id="PTHR21581">
    <property type="entry name" value="D-ALANYL-D-ALANINE CARBOXYPEPTIDASE"/>
    <property type="match status" value="1"/>
</dbReference>
<comment type="caution">
    <text evidence="15">The sequence shown here is derived from an EMBL/GenBank/DDBJ whole genome shotgun (WGS) entry which is preliminary data.</text>
</comment>
<protein>
    <recommendedName>
        <fullName evidence="4">serine-type D-Ala-D-Ala carboxypeptidase</fullName>
        <ecNumber evidence="4">3.4.16.4</ecNumber>
    </recommendedName>
</protein>
<evidence type="ECO:0000256" key="13">
    <source>
        <dbReference type="RuleBase" id="RU004016"/>
    </source>
</evidence>
<evidence type="ECO:0000256" key="8">
    <source>
        <dbReference type="ARBA" id="ARBA00022801"/>
    </source>
</evidence>
<evidence type="ECO:0000256" key="7">
    <source>
        <dbReference type="ARBA" id="ARBA00022729"/>
    </source>
</evidence>
<keyword evidence="9" id="KW-0133">Cell shape</keyword>
<evidence type="ECO:0000313" key="15">
    <source>
        <dbReference type="EMBL" id="MFB9758608.1"/>
    </source>
</evidence>
<comment type="similarity">
    <text evidence="3 13">Belongs to the peptidase S11 family.</text>
</comment>
<sequence>MSVFFRKRVFAVVTLFTLMYSLLFSYKAAFAETDTDLDIKAESAILVEAQSGKILYEKNSDESLAIASMTKMMTEYLVHEAIEKGKIKWNQKTTISEYAYMISQDTNLSNVPLENGGSYTVKELYEAMAIYSANGAAIALAELIGGSEGNFVKSMNEKAKELGLKNYKFVNATGLTNSDLKGHQPAGTSPDEQNKMSAKDCAILAKRLIDDYPEILKTASVPKKVFQEGGKYPVKMENWNWMLPGLVYGYEGVDGLKTGSTPEAGYCFTGTAKRDGMRLISVVIKTDSDKARFAETKKLFDYGFSGFEVKELYPKGSEVKGTETINVVKGKEKAVGIETKKDTVVAVPKGSKNTYITGAELEDKEITAPVKKGTTVGYMTLKAKDNSDPGFLSGKELKTELIAQANVEKANVVVLAMRGVGSFFVGIWNGAVDTVKGWF</sequence>
<organism evidence="15 16">
    <name type="scientific">Ectobacillus funiculus</name>
    <dbReference type="NCBI Taxonomy" id="137993"/>
    <lineage>
        <taxon>Bacteria</taxon>
        <taxon>Bacillati</taxon>
        <taxon>Bacillota</taxon>
        <taxon>Bacilli</taxon>
        <taxon>Bacillales</taxon>
        <taxon>Bacillaceae</taxon>
        <taxon>Ectobacillus</taxon>
    </lineage>
</organism>
<dbReference type="InterPro" id="IPR012907">
    <property type="entry name" value="Peptidase_S11_C"/>
</dbReference>
<accession>A0ABV5WDT0</accession>
<evidence type="ECO:0000256" key="2">
    <source>
        <dbReference type="ARBA" id="ARBA00004752"/>
    </source>
</evidence>
<gene>
    <name evidence="15" type="ORF">ACFFMS_08775</name>
</gene>
<comment type="catalytic activity">
    <reaction evidence="12">
        <text>Preferential cleavage: (Ac)2-L-Lys-D-Ala-|-D-Ala. Also transpeptidation of peptidyl-alanyl moieties that are N-acyl substituents of D-alanine.</text>
        <dbReference type="EC" id="3.4.16.4"/>
    </reaction>
</comment>
<comment type="pathway">
    <text evidence="2">Cell wall biogenesis; peptidoglycan biosynthesis.</text>
</comment>
<keyword evidence="5 15" id="KW-0121">Carboxypeptidase</keyword>
<comment type="function">
    <text evidence="1">Removes C-terminal D-alanyl residues from sugar-peptide cell wall precursors.</text>
</comment>
<evidence type="ECO:0000256" key="3">
    <source>
        <dbReference type="ARBA" id="ARBA00007164"/>
    </source>
</evidence>
<evidence type="ECO:0000256" key="9">
    <source>
        <dbReference type="ARBA" id="ARBA00022960"/>
    </source>
</evidence>
<dbReference type="InterPro" id="IPR018044">
    <property type="entry name" value="Peptidase_S11"/>
</dbReference>
<dbReference type="Pfam" id="PF07943">
    <property type="entry name" value="PBP5_C"/>
    <property type="match status" value="1"/>
</dbReference>
<keyword evidence="11" id="KW-0961">Cell wall biogenesis/degradation</keyword>
<evidence type="ECO:0000256" key="11">
    <source>
        <dbReference type="ARBA" id="ARBA00023316"/>
    </source>
</evidence>
<name>A0ABV5WDT0_9BACI</name>
<dbReference type="SUPFAM" id="SSF69189">
    <property type="entry name" value="Penicillin-binding protein associated domain"/>
    <property type="match status" value="1"/>
</dbReference>
<dbReference type="InterPro" id="IPR037167">
    <property type="entry name" value="Peptidase_S11_C_sf"/>
</dbReference>
<keyword evidence="7" id="KW-0732">Signal</keyword>
<reference evidence="15 16" key="1">
    <citation type="submission" date="2024-09" db="EMBL/GenBank/DDBJ databases">
        <authorList>
            <person name="Sun Q."/>
            <person name="Mori K."/>
        </authorList>
    </citation>
    <scope>NUCLEOTIDE SEQUENCE [LARGE SCALE GENOMIC DNA]</scope>
    <source>
        <strain evidence="15 16">JCM 11201</strain>
    </source>
</reference>
<evidence type="ECO:0000256" key="10">
    <source>
        <dbReference type="ARBA" id="ARBA00022984"/>
    </source>
</evidence>
<keyword evidence="16" id="KW-1185">Reference proteome</keyword>
<evidence type="ECO:0000256" key="5">
    <source>
        <dbReference type="ARBA" id="ARBA00022645"/>
    </source>
</evidence>
<dbReference type="InterPro" id="IPR012338">
    <property type="entry name" value="Beta-lactam/transpept-like"/>
</dbReference>
<dbReference type="Gene3D" id="2.60.410.10">
    <property type="entry name" value="D-Ala-D-Ala carboxypeptidase, C-terminal domain"/>
    <property type="match status" value="1"/>
</dbReference>
<evidence type="ECO:0000256" key="6">
    <source>
        <dbReference type="ARBA" id="ARBA00022670"/>
    </source>
</evidence>
<dbReference type="SMART" id="SM00936">
    <property type="entry name" value="PBP5_C"/>
    <property type="match status" value="1"/>
</dbReference>
<dbReference type="EC" id="3.4.16.4" evidence="4"/>
<evidence type="ECO:0000313" key="16">
    <source>
        <dbReference type="Proteomes" id="UP001589609"/>
    </source>
</evidence>
<evidence type="ECO:0000256" key="12">
    <source>
        <dbReference type="ARBA" id="ARBA00034000"/>
    </source>
</evidence>
<dbReference type="Proteomes" id="UP001589609">
    <property type="component" value="Unassembled WGS sequence"/>
</dbReference>
<dbReference type="Gene3D" id="3.40.710.10">
    <property type="entry name" value="DD-peptidase/beta-lactamase superfamily"/>
    <property type="match status" value="1"/>
</dbReference>
<keyword evidence="8 15" id="KW-0378">Hydrolase</keyword>
<keyword evidence="6" id="KW-0645">Protease</keyword>
<keyword evidence="10" id="KW-0573">Peptidoglycan synthesis</keyword>
<dbReference type="InterPro" id="IPR001967">
    <property type="entry name" value="Peptidase_S11_N"/>
</dbReference>
<dbReference type="GO" id="GO:0004180">
    <property type="term" value="F:carboxypeptidase activity"/>
    <property type="evidence" value="ECO:0007669"/>
    <property type="project" value="UniProtKB-KW"/>
</dbReference>
<evidence type="ECO:0000259" key="14">
    <source>
        <dbReference type="SMART" id="SM00936"/>
    </source>
</evidence>
<dbReference type="Pfam" id="PF00768">
    <property type="entry name" value="Peptidase_S11"/>
    <property type="match status" value="1"/>
</dbReference>
<feature type="domain" description="Peptidase S11 D-Ala-D-Ala carboxypeptidase A C-terminal" evidence="14">
    <location>
        <begin position="307"/>
        <end position="409"/>
    </location>
</feature>
<evidence type="ECO:0000256" key="4">
    <source>
        <dbReference type="ARBA" id="ARBA00012448"/>
    </source>
</evidence>
<dbReference type="SUPFAM" id="SSF56601">
    <property type="entry name" value="beta-lactamase/transpeptidase-like"/>
    <property type="match status" value="1"/>
</dbReference>